<sequence>MSSQAHRLIGLAVFEDGIQIAKVVRKPVGIAAPSRQAETTPVRRNHMPVARQRIDYELERRRYVHPTM</sequence>
<comment type="caution">
    <text evidence="1">The sequence shown here is derived from an EMBL/GenBank/DDBJ whole genome shotgun (WGS) entry which is preliminary data.</text>
</comment>
<dbReference type="AlphaFoldDB" id="A0A645G0U4"/>
<organism evidence="1">
    <name type="scientific">bioreactor metagenome</name>
    <dbReference type="NCBI Taxonomy" id="1076179"/>
    <lineage>
        <taxon>unclassified sequences</taxon>
        <taxon>metagenomes</taxon>
        <taxon>ecological metagenomes</taxon>
    </lineage>
</organism>
<dbReference type="EMBL" id="VSSQ01068222">
    <property type="protein sequence ID" value="MPN20458.1"/>
    <property type="molecule type" value="Genomic_DNA"/>
</dbReference>
<accession>A0A645G0U4</accession>
<evidence type="ECO:0000313" key="1">
    <source>
        <dbReference type="EMBL" id="MPN20458.1"/>
    </source>
</evidence>
<proteinExistence type="predicted"/>
<name>A0A645G0U4_9ZZZZ</name>
<reference evidence="1" key="1">
    <citation type="submission" date="2019-08" db="EMBL/GenBank/DDBJ databases">
        <authorList>
            <person name="Kucharzyk K."/>
            <person name="Murdoch R.W."/>
            <person name="Higgins S."/>
            <person name="Loffler F."/>
        </authorList>
    </citation>
    <scope>NUCLEOTIDE SEQUENCE</scope>
</reference>
<gene>
    <name evidence="1" type="ORF">SDC9_167837</name>
</gene>
<protein>
    <submittedName>
        <fullName evidence="1">Uncharacterized protein</fullName>
    </submittedName>
</protein>